<name>A0A067NUP0_PLEO1</name>
<dbReference type="EMBL" id="KL198005">
    <property type="protein sequence ID" value="KDQ31654.1"/>
    <property type="molecule type" value="Genomic_DNA"/>
</dbReference>
<dbReference type="AlphaFoldDB" id="A0A067NUP0"/>
<dbReference type="InParanoid" id="A0A067NUP0"/>
<sequence>MPQCPSDTPLSASQKGRKTTPVPKCPYFGINPSCPNRESSVHRISDASELPLSEYSYILEQWTPSPTLKELTKLDSEDPDFVDNVQEIQRILAADPEYAGKAPNFTPIASGGTLRFSVPRVGGHGVCEKTGTGAFYVNESKKHKQGGTFELMFTRTSVEVKLDSGGALVDTLKGRGVQKGLSNRGGVPWKGTWTPS</sequence>
<accession>A0A067NUP0</accession>
<evidence type="ECO:0000313" key="3">
    <source>
        <dbReference type="Proteomes" id="UP000027073"/>
    </source>
</evidence>
<organism evidence="2 3">
    <name type="scientific">Pleurotus ostreatus (strain PC15)</name>
    <name type="common">Oyster mushroom</name>
    <dbReference type="NCBI Taxonomy" id="1137138"/>
    <lineage>
        <taxon>Eukaryota</taxon>
        <taxon>Fungi</taxon>
        <taxon>Dikarya</taxon>
        <taxon>Basidiomycota</taxon>
        <taxon>Agaricomycotina</taxon>
        <taxon>Agaricomycetes</taxon>
        <taxon>Agaricomycetidae</taxon>
        <taxon>Agaricales</taxon>
        <taxon>Pleurotineae</taxon>
        <taxon>Pleurotaceae</taxon>
        <taxon>Pleurotus</taxon>
    </lineage>
</organism>
<protein>
    <submittedName>
        <fullName evidence="2">Uncharacterized protein</fullName>
    </submittedName>
</protein>
<dbReference type="Proteomes" id="UP000027073">
    <property type="component" value="Unassembled WGS sequence"/>
</dbReference>
<proteinExistence type="predicted"/>
<evidence type="ECO:0000313" key="2">
    <source>
        <dbReference type="EMBL" id="KDQ31654.1"/>
    </source>
</evidence>
<evidence type="ECO:0000256" key="1">
    <source>
        <dbReference type="SAM" id="MobiDB-lite"/>
    </source>
</evidence>
<dbReference type="HOGENOM" id="CLU_1390759_0_0_1"/>
<reference evidence="3" key="1">
    <citation type="journal article" date="2014" name="Proc. Natl. Acad. Sci. U.S.A.">
        <title>Extensive sampling of basidiomycete genomes demonstrates inadequacy of the white-rot/brown-rot paradigm for wood decay fungi.</title>
        <authorList>
            <person name="Riley R."/>
            <person name="Salamov A.A."/>
            <person name="Brown D.W."/>
            <person name="Nagy L.G."/>
            <person name="Floudas D."/>
            <person name="Held B.W."/>
            <person name="Levasseur A."/>
            <person name="Lombard V."/>
            <person name="Morin E."/>
            <person name="Otillar R."/>
            <person name="Lindquist E.A."/>
            <person name="Sun H."/>
            <person name="LaButti K.M."/>
            <person name="Schmutz J."/>
            <person name="Jabbour D."/>
            <person name="Luo H."/>
            <person name="Baker S.E."/>
            <person name="Pisabarro A.G."/>
            <person name="Walton J.D."/>
            <person name="Blanchette R.A."/>
            <person name="Henrissat B."/>
            <person name="Martin F."/>
            <person name="Cullen D."/>
            <person name="Hibbett D.S."/>
            <person name="Grigoriev I.V."/>
        </authorList>
    </citation>
    <scope>NUCLEOTIDE SEQUENCE [LARGE SCALE GENOMIC DNA]</scope>
    <source>
        <strain evidence="3">PC15</strain>
    </source>
</reference>
<dbReference type="VEuPathDB" id="FungiDB:PLEOSDRAFT_153876"/>
<feature type="region of interest" description="Disordered" evidence="1">
    <location>
        <begin position="1"/>
        <end position="23"/>
    </location>
</feature>
<gene>
    <name evidence="2" type="ORF">PLEOSDRAFT_153876</name>
</gene>
<feature type="compositionally biased region" description="Polar residues" evidence="1">
    <location>
        <begin position="1"/>
        <end position="14"/>
    </location>
</feature>